<accession>A0ABT5DRY1</accession>
<sequence length="62" mass="6977">MGSLREIASDHRVTLTGRTVIGRSHRARLPLKGRTASSEHAVLFWDAGWILRDLGSPELLRR</sequence>
<proteinExistence type="predicted"/>
<name>A0ABT5DRY1_9BACT</name>
<evidence type="ECO:0000313" key="2">
    <source>
        <dbReference type="EMBL" id="MDC0716414.1"/>
    </source>
</evidence>
<dbReference type="Proteomes" id="UP001221686">
    <property type="component" value="Unassembled WGS sequence"/>
</dbReference>
<evidence type="ECO:0000313" key="3">
    <source>
        <dbReference type="Proteomes" id="UP001221686"/>
    </source>
</evidence>
<dbReference type="RefSeq" id="WP_272084867.1">
    <property type="nucleotide sequence ID" value="NZ_JAQNDL010000001.1"/>
</dbReference>
<feature type="domain" description="FHA" evidence="1">
    <location>
        <begin position="19"/>
        <end position="56"/>
    </location>
</feature>
<evidence type="ECO:0000259" key="1">
    <source>
        <dbReference type="Pfam" id="PF00498"/>
    </source>
</evidence>
<organism evidence="2 3">
    <name type="scientific">Nannocystis bainbridge</name>
    <dbReference type="NCBI Taxonomy" id="2995303"/>
    <lineage>
        <taxon>Bacteria</taxon>
        <taxon>Pseudomonadati</taxon>
        <taxon>Myxococcota</taxon>
        <taxon>Polyangia</taxon>
        <taxon>Nannocystales</taxon>
        <taxon>Nannocystaceae</taxon>
        <taxon>Nannocystis</taxon>
    </lineage>
</organism>
<dbReference type="EMBL" id="JAQNDL010000001">
    <property type="protein sequence ID" value="MDC0716414.1"/>
    <property type="molecule type" value="Genomic_DNA"/>
</dbReference>
<protein>
    <submittedName>
        <fullName evidence="2">FHA domain-containing protein</fullName>
    </submittedName>
</protein>
<comment type="caution">
    <text evidence="2">The sequence shown here is derived from an EMBL/GenBank/DDBJ whole genome shotgun (WGS) entry which is preliminary data.</text>
</comment>
<dbReference type="InterPro" id="IPR000253">
    <property type="entry name" value="FHA_dom"/>
</dbReference>
<keyword evidence="3" id="KW-1185">Reference proteome</keyword>
<dbReference type="InterPro" id="IPR008984">
    <property type="entry name" value="SMAD_FHA_dom_sf"/>
</dbReference>
<dbReference type="Gene3D" id="2.60.200.20">
    <property type="match status" value="1"/>
</dbReference>
<dbReference type="Pfam" id="PF00498">
    <property type="entry name" value="FHA"/>
    <property type="match status" value="1"/>
</dbReference>
<dbReference type="CDD" id="cd00060">
    <property type="entry name" value="FHA"/>
    <property type="match status" value="1"/>
</dbReference>
<gene>
    <name evidence="2" type="ORF">POL25_05905</name>
</gene>
<dbReference type="SUPFAM" id="SSF49879">
    <property type="entry name" value="SMAD/FHA domain"/>
    <property type="match status" value="1"/>
</dbReference>
<reference evidence="2 3" key="1">
    <citation type="submission" date="2022-11" db="EMBL/GenBank/DDBJ databases">
        <title>Minimal conservation of predation-associated metabolite biosynthetic gene clusters underscores biosynthetic potential of Myxococcota including descriptions for ten novel species: Archangium lansinium sp. nov., Myxococcus landrumus sp. nov., Nannocystis bai.</title>
        <authorList>
            <person name="Ahearne A."/>
            <person name="Stevens C."/>
            <person name="Dowd S."/>
        </authorList>
    </citation>
    <scope>NUCLEOTIDE SEQUENCE [LARGE SCALE GENOMIC DNA]</scope>
    <source>
        <strain evidence="2 3">BB15-2</strain>
    </source>
</reference>